<dbReference type="EMBL" id="JAAIUW010000013">
    <property type="protein sequence ID" value="KAF7803549.1"/>
    <property type="molecule type" value="Genomic_DNA"/>
</dbReference>
<accession>A0A834SU89</accession>
<protein>
    <submittedName>
        <fullName evidence="2">Uncharacterized protein</fullName>
    </submittedName>
</protein>
<evidence type="ECO:0000313" key="3">
    <source>
        <dbReference type="Proteomes" id="UP000634136"/>
    </source>
</evidence>
<dbReference type="Proteomes" id="UP000634136">
    <property type="component" value="Unassembled WGS sequence"/>
</dbReference>
<evidence type="ECO:0000256" key="1">
    <source>
        <dbReference type="SAM" id="MobiDB-lite"/>
    </source>
</evidence>
<organism evidence="2 3">
    <name type="scientific">Senna tora</name>
    <dbReference type="NCBI Taxonomy" id="362788"/>
    <lineage>
        <taxon>Eukaryota</taxon>
        <taxon>Viridiplantae</taxon>
        <taxon>Streptophyta</taxon>
        <taxon>Embryophyta</taxon>
        <taxon>Tracheophyta</taxon>
        <taxon>Spermatophyta</taxon>
        <taxon>Magnoliopsida</taxon>
        <taxon>eudicotyledons</taxon>
        <taxon>Gunneridae</taxon>
        <taxon>Pentapetalae</taxon>
        <taxon>rosids</taxon>
        <taxon>fabids</taxon>
        <taxon>Fabales</taxon>
        <taxon>Fabaceae</taxon>
        <taxon>Caesalpinioideae</taxon>
        <taxon>Cassia clade</taxon>
        <taxon>Senna</taxon>
    </lineage>
</organism>
<evidence type="ECO:0000313" key="2">
    <source>
        <dbReference type="EMBL" id="KAF7803549.1"/>
    </source>
</evidence>
<comment type="caution">
    <text evidence="2">The sequence shown here is derived from an EMBL/GenBank/DDBJ whole genome shotgun (WGS) entry which is preliminary data.</text>
</comment>
<keyword evidence="3" id="KW-1185">Reference proteome</keyword>
<feature type="region of interest" description="Disordered" evidence="1">
    <location>
        <begin position="1"/>
        <end position="24"/>
    </location>
</feature>
<sequence length="24" mass="2628">MMKRQSNEEGGSEMEKASSVVGQQ</sequence>
<proteinExistence type="predicted"/>
<gene>
    <name evidence="2" type="ORF">G2W53_042660</name>
</gene>
<dbReference type="AlphaFoldDB" id="A0A834SU89"/>
<name>A0A834SU89_9FABA</name>
<reference evidence="2" key="1">
    <citation type="submission" date="2020-09" db="EMBL/GenBank/DDBJ databases">
        <title>Genome-Enabled Discovery of Anthraquinone Biosynthesis in Senna tora.</title>
        <authorList>
            <person name="Kang S.-H."/>
            <person name="Pandey R.P."/>
            <person name="Lee C.-M."/>
            <person name="Sim J.-S."/>
            <person name="Jeong J.-T."/>
            <person name="Choi B.-S."/>
            <person name="Jung M."/>
            <person name="Ginzburg D."/>
            <person name="Zhao K."/>
            <person name="Won S.Y."/>
            <person name="Oh T.-J."/>
            <person name="Yu Y."/>
            <person name="Kim N.-H."/>
            <person name="Lee O.R."/>
            <person name="Lee T.-H."/>
            <person name="Bashyal P."/>
            <person name="Kim T.-S."/>
            <person name="Lee W.-H."/>
            <person name="Kawkins C."/>
            <person name="Kim C.-K."/>
            <person name="Kim J.S."/>
            <person name="Ahn B.O."/>
            <person name="Rhee S.Y."/>
            <person name="Sohng J.K."/>
        </authorList>
    </citation>
    <scope>NUCLEOTIDE SEQUENCE</scope>
    <source>
        <tissue evidence="2">Leaf</tissue>
    </source>
</reference>